<proteinExistence type="predicted"/>
<accession>A0ABT2MJV7</accession>
<dbReference type="EMBL" id="JAMXFF010000002">
    <property type="protein sequence ID" value="MCT7965022.1"/>
    <property type="molecule type" value="Genomic_DNA"/>
</dbReference>
<gene>
    <name evidence="1" type="ORF">NG799_01580</name>
</gene>
<reference evidence="1 2" key="1">
    <citation type="journal article" date="2022" name="Front. Microbiol.">
        <title>High genomic differentiation and limited gene flow indicate recent cryptic speciation within the genus Laspinema (cyanobacteria).</title>
        <authorList>
            <person name="Stanojkovic A."/>
            <person name="Skoupy S."/>
            <person name="Skaloud P."/>
            <person name="Dvorak P."/>
        </authorList>
    </citation>
    <scope>NUCLEOTIDE SEQUENCE [LARGE SCALE GENOMIC DNA]</scope>
    <source>
        <strain evidence="1 2">D2a</strain>
    </source>
</reference>
<dbReference type="RefSeq" id="WP_368004770.1">
    <property type="nucleotide sequence ID" value="NZ_JAMXFF010000002.1"/>
</dbReference>
<protein>
    <submittedName>
        <fullName evidence="1">Uncharacterized protein</fullName>
    </submittedName>
</protein>
<name>A0ABT2MJV7_9CYAN</name>
<organism evidence="1 2">
    <name type="scientific">Laspinema palackyanum D2a</name>
    <dbReference type="NCBI Taxonomy" id="2953684"/>
    <lineage>
        <taxon>Bacteria</taxon>
        <taxon>Bacillati</taxon>
        <taxon>Cyanobacteriota</taxon>
        <taxon>Cyanophyceae</taxon>
        <taxon>Oscillatoriophycideae</taxon>
        <taxon>Oscillatoriales</taxon>
        <taxon>Laspinemataceae</taxon>
        <taxon>Laspinema</taxon>
        <taxon>Laspinema palackyanum</taxon>
    </lineage>
</organism>
<evidence type="ECO:0000313" key="2">
    <source>
        <dbReference type="Proteomes" id="UP001525890"/>
    </source>
</evidence>
<keyword evidence="2" id="KW-1185">Reference proteome</keyword>
<comment type="caution">
    <text evidence="1">The sequence shown here is derived from an EMBL/GenBank/DDBJ whole genome shotgun (WGS) entry which is preliminary data.</text>
</comment>
<dbReference type="Proteomes" id="UP001525890">
    <property type="component" value="Unassembled WGS sequence"/>
</dbReference>
<sequence>MKLHHKILIGASVGAIAIGGINHHINVMPCQLLSPGAKQMCEFATIPDTAAATQSGFVLGGTLTAIGLGLSVLSHSGSLRNGGNRSDNIAPDSFSSATSVGELYAQQLMQRLQQPLPQQAEFNWNWLLYGAVGIAGAIAIINPTTRQTIAETGLVRPLATALETITYRTPPAIADVAKDMNSIAVYAIGHAEGNLTVSGQETSLIKGHVDPSLIGGRRVWNKGWCSNYGKGGNLDQANQGCLQRTQSRITLISSKMQQNGLPPEQNFELFLNILDLWNQASPRVSDVAPKVAGDLFKKGLRGDELIQQTRIESFRDESTGLLSAGGLFNICANPRNQAHDFVKMHPYRSENWRNGCIDWDQNRRRKAISNVLKHRGYKR</sequence>
<evidence type="ECO:0000313" key="1">
    <source>
        <dbReference type="EMBL" id="MCT7965022.1"/>
    </source>
</evidence>